<feature type="compositionally biased region" description="Acidic residues" evidence="1">
    <location>
        <begin position="97"/>
        <end position="109"/>
    </location>
</feature>
<accession>A0A423XJ73</accession>
<sequence length="732" mass="80595">MAPNRNRDIRSFFGNPQASRPLPVSQTRISHQTPAPAPAPPSPRNNDAIVVAPHSPSTSTLPDVPSSPPSITPDDHDDEDPAPRRGPLPRDAVIAASDDEAEDSDDDLFPDLGFIGGPTRRAALAPAVSLPPPGAPAAARNNNNNNNPPCVTPRAKRIAEPDFFLSSPLTIQSRKKKMCDMRELLEFTRKDEETRASAQRFSALLEQEAEIQRGQGGGGDGGGDDDEVGKDGRAAAALKEHILESAAAAAAAAAAGDERDEEGGGGGNSGADRMRIVRALERTEIVGDRRRYYFFEQRAPEVDVVGRRFPKEKAKGPWAILGGADDRARHFASGFPYDIQRKLGNMPDEIFLWVLDEVCSEQRIPLQVEYLKLLSICHDQTRRLVTPALLQQLFQNLGATRDVGELMAHVTLREEVSNPYPNRNWSCVENLLELLGQMSGHLTPATRSTAMQILLRLGMDSIAVENFGYAQKWREAADLVARSVPDEQWTKFCQEACHSLYQSSQRAAMRWRAIALLGPAVTSGPDTYPIHLQTRALDLKRRLASAFFFDDLQRADKRPEDTVNIRAIIDRLEGDEFQIGQNTDYQELGAFIMMLNVALGDASKQAGMTGKSAISFDAEVDELAEGFKSMLTRVAPLNKGIIVSRIEAKNAMELIRERLLYQVRIKSIPKIRVFGKVDDEDTSLPRQKDFMKGFLLRKKQESSVKADPAVKLELTTKIEPAIKAETDAVMAG</sequence>
<comment type="caution">
    <text evidence="2">The sequence shown here is derived from an EMBL/GenBank/DDBJ whole genome shotgun (WGS) entry which is preliminary data.</text>
</comment>
<dbReference type="STRING" id="1230097.A0A423XJ73"/>
<protein>
    <submittedName>
        <fullName evidence="2">Uncharacterized protein</fullName>
    </submittedName>
</protein>
<organism evidence="2 3">
    <name type="scientific">Cytospora leucostoma</name>
    <dbReference type="NCBI Taxonomy" id="1230097"/>
    <lineage>
        <taxon>Eukaryota</taxon>
        <taxon>Fungi</taxon>
        <taxon>Dikarya</taxon>
        <taxon>Ascomycota</taxon>
        <taxon>Pezizomycotina</taxon>
        <taxon>Sordariomycetes</taxon>
        <taxon>Sordariomycetidae</taxon>
        <taxon>Diaporthales</taxon>
        <taxon>Cytosporaceae</taxon>
        <taxon>Cytospora</taxon>
    </lineage>
</organism>
<gene>
    <name evidence="2" type="ORF">VPNG_02861</name>
</gene>
<name>A0A423XJ73_9PEZI</name>
<feature type="compositionally biased region" description="Low complexity" evidence="1">
    <location>
        <begin position="136"/>
        <end position="149"/>
    </location>
</feature>
<feature type="compositionally biased region" description="Basic and acidic residues" evidence="1">
    <location>
        <begin position="1"/>
        <end position="10"/>
    </location>
</feature>
<feature type="compositionally biased region" description="Polar residues" evidence="1">
    <location>
        <begin position="14"/>
        <end position="33"/>
    </location>
</feature>
<dbReference type="Proteomes" id="UP000285146">
    <property type="component" value="Unassembled WGS sequence"/>
</dbReference>
<dbReference type="AlphaFoldDB" id="A0A423XJ73"/>
<dbReference type="InParanoid" id="A0A423XJ73"/>
<dbReference type="EMBL" id="LKEB01000005">
    <property type="protein sequence ID" value="ROW16442.1"/>
    <property type="molecule type" value="Genomic_DNA"/>
</dbReference>
<evidence type="ECO:0000313" key="3">
    <source>
        <dbReference type="Proteomes" id="UP000285146"/>
    </source>
</evidence>
<evidence type="ECO:0000313" key="2">
    <source>
        <dbReference type="EMBL" id="ROW16442.1"/>
    </source>
</evidence>
<dbReference type="OrthoDB" id="5350396at2759"/>
<evidence type="ECO:0000256" key="1">
    <source>
        <dbReference type="SAM" id="MobiDB-lite"/>
    </source>
</evidence>
<feature type="region of interest" description="Disordered" evidence="1">
    <location>
        <begin position="1"/>
        <end position="152"/>
    </location>
</feature>
<keyword evidence="3" id="KW-1185">Reference proteome</keyword>
<proteinExistence type="predicted"/>
<reference evidence="2 3" key="1">
    <citation type="submission" date="2015-09" db="EMBL/GenBank/DDBJ databases">
        <title>Host preference determinants of Valsa canker pathogens revealed by comparative genomics.</title>
        <authorList>
            <person name="Yin Z."/>
            <person name="Huang L."/>
        </authorList>
    </citation>
    <scope>NUCLEOTIDE SEQUENCE [LARGE SCALE GENOMIC DNA]</scope>
    <source>
        <strain evidence="2 3">SXYLt</strain>
    </source>
</reference>